<gene>
    <name evidence="1" type="ORF">J2853_002541</name>
</gene>
<dbReference type="EMBL" id="JAUSQU010000001">
    <property type="protein sequence ID" value="MDP9843330.1"/>
    <property type="molecule type" value="Genomic_DNA"/>
</dbReference>
<organism evidence="1 2">
    <name type="scientific">Streptosporangium lutulentum</name>
    <dbReference type="NCBI Taxonomy" id="1461250"/>
    <lineage>
        <taxon>Bacteria</taxon>
        <taxon>Bacillati</taxon>
        <taxon>Actinomycetota</taxon>
        <taxon>Actinomycetes</taxon>
        <taxon>Streptosporangiales</taxon>
        <taxon>Streptosporangiaceae</taxon>
        <taxon>Streptosporangium</taxon>
    </lineage>
</organism>
<proteinExistence type="predicted"/>
<evidence type="ECO:0000313" key="2">
    <source>
        <dbReference type="Proteomes" id="UP001225356"/>
    </source>
</evidence>
<evidence type="ECO:0000313" key="1">
    <source>
        <dbReference type="EMBL" id="MDP9843330.1"/>
    </source>
</evidence>
<reference evidence="1 2" key="1">
    <citation type="submission" date="2023-07" db="EMBL/GenBank/DDBJ databases">
        <title>Sequencing the genomes of 1000 actinobacteria strains.</title>
        <authorList>
            <person name="Klenk H.-P."/>
        </authorList>
    </citation>
    <scope>NUCLEOTIDE SEQUENCE [LARGE SCALE GENOMIC DNA]</scope>
    <source>
        <strain evidence="1 2">DSM 46740</strain>
    </source>
</reference>
<keyword evidence="2" id="KW-1185">Reference proteome</keyword>
<protein>
    <submittedName>
        <fullName evidence="1">Uncharacterized protein</fullName>
    </submittedName>
</protein>
<dbReference type="RefSeq" id="WP_307557478.1">
    <property type="nucleotide sequence ID" value="NZ_JAUSQU010000001.1"/>
</dbReference>
<name>A0ABT9Q9A0_9ACTN</name>
<accession>A0ABT9Q9A0</accession>
<comment type="caution">
    <text evidence="1">The sequence shown here is derived from an EMBL/GenBank/DDBJ whole genome shotgun (WGS) entry which is preliminary data.</text>
</comment>
<dbReference type="Proteomes" id="UP001225356">
    <property type="component" value="Unassembled WGS sequence"/>
</dbReference>
<sequence>MRKLIDEYYDGNATGALLDLAEVGEVAVNYLDRDWFISYLDEFHGVQLTDEGWVALVPHLEGYDAHICANVFPNVQNEFAAEAALNAGLLEGDEG</sequence>